<reference evidence="2" key="1">
    <citation type="journal article" date="2023" name="Science">
        <title>Genome structures resolve the early diversification of teleost fishes.</title>
        <authorList>
            <person name="Parey E."/>
            <person name="Louis A."/>
            <person name="Montfort J."/>
            <person name="Bouchez O."/>
            <person name="Roques C."/>
            <person name="Iampietro C."/>
            <person name="Lluch J."/>
            <person name="Castinel A."/>
            <person name="Donnadieu C."/>
            <person name="Desvignes T."/>
            <person name="Floi Bucao C."/>
            <person name="Jouanno E."/>
            <person name="Wen M."/>
            <person name="Mejri S."/>
            <person name="Dirks R."/>
            <person name="Jansen H."/>
            <person name="Henkel C."/>
            <person name="Chen W.J."/>
            <person name="Zahm M."/>
            <person name="Cabau C."/>
            <person name="Klopp C."/>
            <person name="Thompson A.W."/>
            <person name="Robinson-Rechavi M."/>
            <person name="Braasch I."/>
            <person name="Lecointre G."/>
            <person name="Bobe J."/>
            <person name="Postlethwait J.H."/>
            <person name="Berthelot C."/>
            <person name="Roest Crollius H."/>
            <person name="Guiguen Y."/>
        </authorList>
    </citation>
    <scope>NUCLEOTIDE SEQUENCE</scope>
    <source>
        <strain evidence="2">NC1722</strain>
    </source>
</reference>
<dbReference type="EMBL" id="JAINUG010000293">
    <property type="protein sequence ID" value="KAJ8383460.1"/>
    <property type="molecule type" value="Genomic_DNA"/>
</dbReference>
<keyword evidence="3" id="KW-1185">Reference proteome</keyword>
<name>A0AAD7W4V8_9TELE</name>
<dbReference type="Proteomes" id="UP001221898">
    <property type="component" value="Unassembled WGS sequence"/>
</dbReference>
<evidence type="ECO:0000256" key="1">
    <source>
        <dbReference type="SAM" id="MobiDB-lite"/>
    </source>
</evidence>
<organism evidence="2 3">
    <name type="scientific">Aldrovandia affinis</name>
    <dbReference type="NCBI Taxonomy" id="143900"/>
    <lineage>
        <taxon>Eukaryota</taxon>
        <taxon>Metazoa</taxon>
        <taxon>Chordata</taxon>
        <taxon>Craniata</taxon>
        <taxon>Vertebrata</taxon>
        <taxon>Euteleostomi</taxon>
        <taxon>Actinopterygii</taxon>
        <taxon>Neopterygii</taxon>
        <taxon>Teleostei</taxon>
        <taxon>Notacanthiformes</taxon>
        <taxon>Halosauridae</taxon>
        <taxon>Aldrovandia</taxon>
    </lineage>
</organism>
<feature type="compositionally biased region" description="Low complexity" evidence="1">
    <location>
        <begin position="103"/>
        <end position="113"/>
    </location>
</feature>
<dbReference type="AlphaFoldDB" id="A0AAD7W4V8"/>
<evidence type="ECO:0000313" key="2">
    <source>
        <dbReference type="EMBL" id="KAJ8383460.1"/>
    </source>
</evidence>
<gene>
    <name evidence="2" type="ORF">AAFF_G00220560</name>
</gene>
<protein>
    <submittedName>
        <fullName evidence="2">Uncharacterized protein</fullName>
    </submittedName>
</protein>
<evidence type="ECO:0000313" key="3">
    <source>
        <dbReference type="Proteomes" id="UP001221898"/>
    </source>
</evidence>
<comment type="caution">
    <text evidence="2">The sequence shown here is derived from an EMBL/GenBank/DDBJ whole genome shotgun (WGS) entry which is preliminary data.</text>
</comment>
<proteinExistence type="predicted"/>
<sequence length="157" mass="17212">MLVRNDNKAAVSYINHQDLLLSRALHIPGHRNTVTDILSQGNPLSEWRLHPQIVEQIWAWYREGQMWTSSPRGRTHTALCGTGSERKMPPLLSMDALALPLPESSPLRLPPSRDNTVTVRSAGEEGGDNSVAVVRDPITIPALPKGTASRNVACPPL</sequence>
<accession>A0AAD7W4V8</accession>
<feature type="region of interest" description="Disordered" evidence="1">
    <location>
        <begin position="103"/>
        <end position="129"/>
    </location>
</feature>